<dbReference type="InterPro" id="IPR029026">
    <property type="entry name" value="tRNA_m1G_MTases_N"/>
</dbReference>
<keyword evidence="2 5" id="KW-0808">Transferase</keyword>
<dbReference type="EC" id="2.1.1.177" evidence="5"/>
<dbReference type="InterPro" id="IPR003742">
    <property type="entry name" value="RlmH-like"/>
</dbReference>
<sequence length="152" mass="16996">MSITVLAIGKKHEAWVSEGVERYTKRLRKPYDLTWKLLPHSSREGDAARDEESARLLGAVKGDDHVVLLDERGKNLSSPEVANHLQTQFSGGRSVVLIIGGAYGVNQALTSRANFTWSLSRLVFPHQLVRLILAEQIYRAQEISGGRPYHHV</sequence>
<evidence type="ECO:0000256" key="5">
    <source>
        <dbReference type="HAMAP-Rule" id="MF_00658"/>
    </source>
</evidence>
<evidence type="ECO:0000313" key="7">
    <source>
        <dbReference type="Proteomes" id="UP001500368"/>
    </source>
</evidence>
<accession>A0ABP9G1W7</accession>
<dbReference type="EMBL" id="BAABLW010000007">
    <property type="protein sequence ID" value="GAA4922461.1"/>
    <property type="molecule type" value="Genomic_DNA"/>
</dbReference>
<evidence type="ECO:0000313" key="6">
    <source>
        <dbReference type="EMBL" id="GAA4922461.1"/>
    </source>
</evidence>
<dbReference type="PANTHER" id="PTHR33603">
    <property type="entry name" value="METHYLTRANSFERASE"/>
    <property type="match status" value="1"/>
</dbReference>
<comment type="function">
    <text evidence="5">Specifically methylates the pseudouridine at position 1915 (m3Psi1915) in 23S rRNA.</text>
</comment>
<comment type="catalytic activity">
    <reaction evidence="5">
        <text>pseudouridine(1915) in 23S rRNA + S-adenosyl-L-methionine = N(3)-methylpseudouridine(1915) in 23S rRNA + S-adenosyl-L-homocysteine + H(+)</text>
        <dbReference type="Rhea" id="RHEA:42752"/>
        <dbReference type="Rhea" id="RHEA-COMP:10221"/>
        <dbReference type="Rhea" id="RHEA-COMP:10222"/>
        <dbReference type="ChEBI" id="CHEBI:15378"/>
        <dbReference type="ChEBI" id="CHEBI:57856"/>
        <dbReference type="ChEBI" id="CHEBI:59789"/>
        <dbReference type="ChEBI" id="CHEBI:65314"/>
        <dbReference type="ChEBI" id="CHEBI:74486"/>
        <dbReference type="EC" id="2.1.1.177"/>
    </reaction>
</comment>
<protein>
    <recommendedName>
        <fullName evidence="5">Ribosomal RNA large subunit methyltransferase H</fullName>
        <ecNumber evidence="5">2.1.1.177</ecNumber>
    </recommendedName>
    <alternativeName>
        <fullName evidence="5">23S rRNA (pseudouridine1915-N3)-methyltransferase</fullName>
    </alternativeName>
    <alternativeName>
        <fullName evidence="5">23S rRNA m3Psi1915 methyltransferase</fullName>
    </alternativeName>
    <alternativeName>
        <fullName evidence="5">rRNA (pseudouridine-N3-)-methyltransferase RlmH</fullName>
    </alternativeName>
</protein>
<comment type="caution">
    <text evidence="6">The sequence shown here is derived from an EMBL/GenBank/DDBJ whole genome shotgun (WGS) entry which is preliminary data.</text>
</comment>
<evidence type="ECO:0000256" key="2">
    <source>
        <dbReference type="ARBA" id="ARBA00022679"/>
    </source>
</evidence>
<proteinExistence type="inferred from homology"/>
<feature type="binding site" evidence="5">
    <location>
        <begin position="119"/>
        <end position="124"/>
    </location>
    <ligand>
        <name>S-adenosyl-L-methionine</name>
        <dbReference type="ChEBI" id="CHEBI:59789"/>
    </ligand>
</feature>
<feature type="binding site" evidence="5">
    <location>
        <position position="69"/>
    </location>
    <ligand>
        <name>S-adenosyl-L-methionine</name>
        <dbReference type="ChEBI" id="CHEBI:59789"/>
    </ligand>
</feature>
<dbReference type="PANTHER" id="PTHR33603:SF1">
    <property type="entry name" value="RIBOSOMAL RNA LARGE SUBUNIT METHYLTRANSFERASE H"/>
    <property type="match status" value="1"/>
</dbReference>
<dbReference type="InterPro" id="IPR029028">
    <property type="entry name" value="Alpha/beta_knot_MTases"/>
</dbReference>
<comment type="similarity">
    <text evidence="4 5">Belongs to the RNA methyltransferase RlmH family.</text>
</comment>
<dbReference type="Proteomes" id="UP001500368">
    <property type="component" value="Unassembled WGS sequence"/>
</dbReference>
<keyword evidence="3 5" id="KW-0949">S-adenosyl-L-methionine</keyword>
<dbReference type="Pfam" id="PF02590">
    <property type="entry name" value="SPOUT_MTase"/>
    <property type="match status" value="1"/>
</dbReference>
<name>A0ABP9G1W7_9MICC</name>
<evidence type="ECO:0000256" key="4">
    <source>
        <dbReference type="ARBA" id="ARBA00038303"/>
    </source>
</evidence>
<keyword evidence="5" id="KW-0963">Cytoplasm</keyword>
<keyword evidence="1 5" id="KW-0489">Methyltransferase</keyword>
<dbReference type="CDD" id="cd18081">
    <property type="entry name" value="RlmH-like"/>
    <property type="match status" value="1"/>
</dbReference>
<evidence type="ECO:0000256" key="1">
    <source>
        <dbReference type="ARBA" id="ARBA00022603"/>
    </source>
</evidence>
<keyword evidence="7" id="KW-1185">Reference proteome</keyword>
<evidence type="ECO:0000256" key="3">
    <source>
        <dbReference type="ARBA" id="ARBA00022691"/>
    </source>
</evidence>
<dbReference type="Gene3D" id="3.40.1280.10">
    <property type="match status" value="1"/>
</dbReference>
<comment type="subunit">
    <text evidence="5">Homodimer.</text>
</comment>
<reference evidence="7" key="1">
    <citation type="journal article" date="2019" name="Int. J. Syst. Evol. Microbiol.">
        <title>The Global Catalogue of Microorganisms (GCM) 10K type strain sequencing project: providing services to taxonomists for standard genome sequencing and annotation.</title>
        <authorList>
            <consortium name="The Broad Institute Genomics Platform"/>
            <consortium name="The Broad Institute Genome Sequencing Center for Infectious Disease"/>
            <person name="Wu L."/>
            <person name="Ma J."/>
        </authorList>
    </citation>
    <scope>NUCLEOTIDE SEQUENCE [LARGE SCALE GENOMIC DNA]</scope>
    <source>
        <strain evidence="7">JCM 19129</strain>
    </source>
</reference>
<comment type="subcellular location">
    <subcellularLocation>
        <location evidence="5">Cytoplasm</location>
    </subcellularLocation>
</comment>
<keyword evidence="5" id="KW-0698">rRNA processing</keyword>
<feature type="binding site" evidence="5">
    <location>
        <position position="100"/>
    </location>
    <ligand>
        <name>S-adenosyl-L-methionine</name>
        <dbReference type="ChEBI" id="CHEBI:59789"/>
    </ligand>
</feature>
<organism evidence="6 7">
    <name type="scientific">Nesterenkonia rhizosphaerae</name>
    <dbReference type="NCBI Taxonomy" id="1348272"/>
    <lineage>
        <taxon>Bacteria</taxon>
        <taxon>Bacillati</taxon>
        <taxon>Actinomycetota</taxon>
        <taxon>Actinomycetes</taxon>
        <taxon>Micrococcales</taxon>
        <taxon>Micrococcaceae</taxon>
        <taxon>Nesterenkonia</taxon>
    </lineage>
</organism>
<dbReference type="PIRSF" id="PIRSF004505">
    <property type="entry name" value="MT_bac"/>
    <property type="match status" value="1"/>
</dbReference>
<dbReference type="SUPFAM" id="SSF75217">
    <property type="entry name" value="alpha/beta knot"/>
    <property type="match status" value="1"/>
</dbReference>
<dbReference type="RefSeq" id="WP_044493003.1">
    <property type="nucleotide sequence ID" value="NZ_BAABLW010000007.1"/>
</dbReference>
<gene>
    <name evidence="5 6" type="primary">rlmH</name>
    <name evidence="6" type="ORF">GCM10025790_19230</name>
</gene>
<dbReference type="HAMAP" id="MF_00658">
    <property type="entry name" value="23SrRNA_methyltr_H"/>
    <property type="match status" value="1"/>
</dbReference>